<comment type="caution">
    <text evidence="1">The sequence shown here is derived from an EMBL/GenBank/DDBJ whole genome shotgun (WGS) entry which is preliminary data.</text>
</comment>
<feature type="non-terminal residue" evidence="1">
    <location>
        <position position="169"/>
    </location>
</feature>
<dbReference type="AlphaFoldDB" id="A0A9P6IQ20"/>
<gene>
    <name evidence="1" type="ORF">BGZ65_000491</name>
</gene>
<accession>A0A9P6IQ20</accession>
<dbReference type="OrthoDB" id="60033at2759"/>
<dbReference type="Proteomes" id="UP000749646">
    <property type="component" value="Unassembled WGS sequence"/>
</dbReference>
<keyword evidence="2" id="KW-1185">Reference proteome</keyword>
<evidence type="ECO:0008006" key="3">
    <source>
        <dbReference type="Google" id="ProtNLM"/>
    </source>
</evidence>
<protein>
    <recommendedName>
        <fullName evidence="3">Orc1-like AAA ATPase domain-containing protein</fullName>
    </recommendedName>
</protein>
<organism evidence="1 2">
    <name type="scientific">Modicella reniformis</name>
    <dbReference type="NCBI Taxonomy" id="1440133"/>
    <lineage>
        <taxon>Eukaryota</taxon>
        <taxon>Fungi</taxon>
        <taxon>Fungi incertae sedis</taxon>
        <taxon>Mucoromycota</taxon>
        <taxon>Mortierellomycotina</taxon>
        <taxon>Mortierellomycetes</taxon>
        <taxon>Mortierellales</taxon>
        <taxon>Mortierellaceae</taxon>
        <taxon>Modicella</taxon>
    </lineage>
</organism>
<dbReference type="EMBL" id="JAAAHW010008939">
    <property type="protein sequence ID" value="KAF9943683.1"/>
    <property type="molecule type" value="Genomic_DNA"/>
</dbReference>
<name>A0A9P6IQ20_9FUNG</name>
<sequence>MGTVARNSGLFAAGIFESEAPAPYSAILSCIQSVLQQLLTQHNETLASLVVAIRTAFEPNSGIGIIYDLIPELKYFFKESEIPESRDFTLNHAIARFHALILKLIRVISTHFFMTWLIDDIHNADENSISLLSTLVNVNKRLPMILIMTHRDTVECLSKVKQILGGNDV</sequence>
<evidence type="ECO:0000313" key="1">
    <source>
        <dbReference type="EMBL" id="KAF9943683.1"/>
    </source>
</evidence>
<reference evidence="1" key="1">
    <citation type="journal article" date="2020" name="Fungal Divers.">
        <title>Resolving the Mortierellaceae phylogeny through synthesis of multi-gene phylogenetics and phylogenomics.</title>
        <authorList>
            <person name="Vandepol N."/>
            <person name="Liber J."/>
            <person name="Desiro A."/>
            <person name="Na H."/>
            <person name="Kennedy M."/>
            <person name="Barry K."/>
            <person name="Grigoriev I.V."/>
            <person name="Miller A.N."/>
            <person name="O'Donnell K."/>
            <person name="Stajich J.E."/>
            <person name="Bonito G."/>
        </authorList>
    </citation>
    <scope>NUCLEOTIDE SEQUENCE</scope>
    <source>
        <strain evidence="1">MES-2147</strain>
    </source>
</reference>
<dbReference type="PROSITE" id="PS51257">
    <property type="entry name" value="PROKAR_LIPOPROTEIN"/>
    <property type="match status" value="1"/>
</dbReference>
<evidence type="ECO:0000313" key="2">
    <source>
        <dbReference type="Proteomes" id="UP000749646"/>
    </source>
</evidence>
<proteinExistence type="predicted"/>